<dbReference type="Pfam" id="PF00989">
    <property type="entry name" value="PAS"/>
    <property type="match status" value="1"/>
</dbReference>
<dbReference type="FunFam" id="3.30.565.10:FF:000010">
    <property type="entry name" value="Sensor histidine kinase RcsC"/>
    <property type="match status" value="1"/>
</dbReference>
<dbReference type="GO" id="GO:0000155">
    <property type="term" value="F:phosphorelay sensor kinase activity"/>
    <property type="evidence" value="ECO:0007669"/>
    <property type="project" value="InterPro"/>
</dbReference>
<dbReference type="eggNOG" id="COG5002">
    <property type="taxonomic scope" value="Bacteria"/>
</dbReference>
<dbReference type="SMART" id="SM00086">
    <property type="entry name" value="PAC"/>
    <property type="match status" value="2"/>
</dbReference>
<dbReference type="SUPFAM" id="SSF55785">
    <property type="entry name" value="PYP-like sensor domain (PAS domain)"/>
    <property type="match status" value="2"/>
</dbReference>
<dbReference type="Gene3D" id="3.30.565.10">
    <property type="entry name" value="Histidine kinase-like ATPase, C-terminal domain"/>
    <property type="match status" value="1"/>
</dbReference>
<dbReference type="CDD" id="cd00082">
    <property type="entry name" value="HisKA"/>
    <property type="match status" value="1"/>
</dbReference>
<evidence type="ECO:0000256" key="5">
    <source>
        <dbReference type="ARBA" id="ARBA00022777"/>
    </source>
</evidence>
<dbReference type="InterPro" id="IPR003594">
    <property type="entry name" value="HATPase_dom"/>
</dbReference>
<evidence type="ECO:0000256" key="2">
    <source>
        <dbReference type="ARBA" id="ARBA00012438"/>
    </source>
</evidence>
<feature type="domain" description="PAS" evidence="8">
    <location>
        <begin position="131"/>
        <end position="184"/>
    </location>
</feature>
<dbReference type="SMART" id="SM00388">
    <property type="entry name" value="HisKA"/>
    <property type="match status" value="1"/>
</dbReference>
<dbReference type="InterPro" id="IPR005467">
    <property type="entry name" value="His_kinase_dom"/>
</dbReference>
<keyword evidence="5 10" id="KW-0418">Kinase</keyword>
<dbReference type="Gene3D" id="1.10.287.130">
    <property type="match status" value="1"/>
</dbReference>
<dbReference type="GO" id="GO:0006355">
    <property type="term" value="P:regulation of DNA-templated transcription"/>
    <property type="evidence" value="ECO:0007669"/>
    <property type="project" value="InterPro"/>
</dbReference>
<keyword evidence="4 10" id="KW-0808">Transferase</keyword>
<protein>
    <recommendedName>
        <fullName evidence="2">histidine kinase</fullName>
        <ecNumber evidence="2">2.7.13.3</ecNumber>
    </recommendedName>
</protein>
<dbReference type="SMART" id="SM00091">
    <property type="entry name" value="PAS"/>
    <property type="match status" value="2"/>
</dbReference>
<dbReference type="InterPro" id="IPR000014">
    <property type="entry name" value="PAS"/>
</dbReference>
<dbReference type="CDD" id="cd16922">
    <property type="entry name" value="HATPase_EvgS-ArcB-TorS-like"/>
    <property type="match status" value="1"/>
</dbReference>
<organism evidence="10 11">
    <name type="scientific">Thiocystis violascens (strain ATCC 17096 / DSM 198 / 6111)</name>
    <name type="common">Chromatium violascens</name>
    <dbReference type="NCBI Taxonomy" id="765911"/>
    <lineage>
        <taxon>Bacteria</taxon>
        <taxon>Pseudomonadati</taxon>
        <taxon>Pseudomonadota</taxon>
        <taxon>Gammaproteobacteria</taxon>
        <taxon>Chromatiales</taxon>
        <taxon>Chromatiaceae</taxon>
        <taxon>Thiocystis</taxon>
    </lineage>
</organism>
<dbReference type="SUPFAM" id="SSF55874">
    <property type="entry name" value="ATPase domain of HSP90 chaperone/DNA topoisomerase II/histidine kinase"/>
    <property type="match status" value="1"/>
</dbReference>
<dbReference type="SUPFAM" id="SSF47384">
    <property type="entry name" value="Homodimeric domain of signal transducing histidine kinase"/>
    <property type="match status" value="1"/>
</dbReference>
<dbReference type="CDD" id="cd00130">
    <property type="entry name" value="PAS"/>
    <property type="match status" value="2"/>
</dbReference>
<dbReference type="Pfam" id="PF02518">
    <property type="entry name" value="HATPase_c"/>
    <property type="match status" value="1"/>
</dbReference>
<dbReference type="PRINTS" id="PR00344">
    <property type="entry name" value="BCTRLSENSOR"/>
</dbReference>
<accession>I3Y8L5</accession>
<keyword evidence="6" id="KW-0902">Two-component regulatory system</keyword>
<dbReference type="InterPro" id="IPR013767">
    <property type="entry name" value="PAS_fold"/>
</dbReference>
<proteinExistence type="predicted"/>
<dbReference type="KEGG" id="tvi:Thivi_1319"/>
<evidence type="ECO:0000259" key="8">
    <source>
        <dbReference type="PROSITE" id="PS50112"/>
    </source>
</evidence>
<keyword evidence="3" id="KW-0597">Phosphoprotein</keyword>
<dbReference type="Proteomes" id="UP000006062">
    <property type="component" value="Chromosome"/>
</dbReference>
<dbReference type="RefSeq" id="WP_014777812.1">
    <property type="nucleotide sequence ID" value="NC_018012.1"/>
</dbReference>
<evidence type="ECO:0000313" key="11">
    <source>
        <dbReference type="Proteomes" id="UP000006062"/>
    </source>
</evidence>
<dbReference type="Pfam" id="PF13426">
    <property type="entry name" value="PAS_9"/>
    <property type="match status" value="1"/>
</dbReference>
<dbReference type="Gene3D" id="3.30.450.20">
    <property type="entry name" value="PAS domain"/>
    <property type="match status" value="2"/>
</dbReference>
<keyword evidence="11" id="KW-1185">Reference proteome</keyword>
<comment type="catalytic activity">
    <reaction evidence="1">
        <text>ATP + protein L-histidine = ADP + protein N-phospho-L-histidine.</text>
        <dbReference type="EC" id="2.7.13.3"/>
    </reaction>
</comment>
<dbReference type="InterPro" id="IPR004358">
    <property type="entry name" value="Sig_transdc_His_kin-like_C"/>
</dbReference>
<dbReference type="InterPro" id="IPR035965">
    <property type="entry name" value="PAS-like_dom_sf"/>
</dbReference>
<dbReference type="InterPro" id="IPR001610">
    <property type="entry name" value="PAC"/>
</dbReference>
<name>I3Y8L5_THIV6</name>
<dbReference type="InterPro" id="IPR036890">
    <property type="entry name" value="HATPase_C_sf"/>
</dbReference>
<dbReference type="InterPro" id="IPR000700">
    <property type="entry name" value="PAS-assoc_C"/>
</dbReference>
<dbReference type="STRING" id="765911.Thivi_1319"/>
<dbReference type="PROSITE" id="PS50112">
    <property type="entry name" value="PAS"/>
    <property type="match status" value="2"/>
</dbReference>
<evidence type="ECO:0000256" key="6">
    <source>
        <dbReference type="ARBA" id="ARBA00023012"/>
    </source>
</evidence>
<dbReference type="Pfam" id="PF00512">
    <property type="entry name" value="HisKA"/>
    <property type="match status" value="1"/>
</dbReference>
<evidence type="ECO:0000313" key="10">
    <source>
        <dbReference type="EMBL" id="AFL73333.1"/>
    </source>
</evidence>
<dbReference type="NCBIfam" id="TIGR00229">
    <property type="entry name" value="sensory_box"/>
    <property type="match status" value="2"/>
</dbReference>
<feature type="domain" description="PAC" evidence="9">
    <location>
        <begin position="208"/>
        <end position="258"/>
    </location>
</feature>
<dbReference type="PROSITE" id="PS50109">
    <property type="entry name" value="HIS_KIN"/>
    <property type="match status" value="1"/>
</dbReference>
<reference evidence="10 11" key="1">
    <citation type="submission" date="2012-06" db="EMBL/GenBank/DDBJ databases">
        <title>Complete sequence of Thiocystis violascens DSM 198.</title>
        <authorList>
            <consortium name="US DOE Joint Genome Institute"/>
            <person name="Lucas S."/>
            <person name="Han J."/>
            <person name="Lapidus A."/>
            <person name="Cheng J.-F."/>
            <person name="Goodwin L."/>
            <person name="Pitluck S."/>
            <person name="Peters L."/>
            <person name="Ovchinnikova G."/>
            <person name="Teshima H."/>
            <person name="Detter J.C."/>
            <person name="Han C."/>
            <person name="Tapia R."/>
            <person name="Land M."/>
            <person name="Hauser L."/>
            <person name="Kyrpides N."/>
            <person name="Ivanova N."/>
            <person name="Pagani I."/>
            <person name="Vogl K."/>
            <person name="Liu Z."/>
            <person name="Frigaard N.-U."/>
            <person name="Bryant D."/>
            <person name="Woyke T."/>
        </authorList>
    </citation>
    <scope>NUCLEOTIDE SEQUENCE [LARGE SCALE GENOMIC DNA]</scope>
    <source>
        <strain evidence="11">ATCC 17096 / DSM 198 / 6111</strain>
    </source>
</reference>
<evidence type="ECO:0000256" key="4">
    <source>
        <dbReference type="ARBA" id="ARBA00022679"/>
    </source>
</evidence>
<evidence type="ECO:0000256" key="1">
    <source>
        <dbReference type="ARBA" id="ARBA00000085"/>
    </source>
</evidence>
<evidence type="ECO:0000259" key="9">
    <source>
        <dbReference type="PROSITE" id="PS50113"/>
    </source>
</evidence>
<dbReference type="EMBL" id="CP003154">
    <property type="protein sequence ID" value="AFL73333.1"/>
    <property type="molecule type" value="Genomic_DNA"/>
</dbReference>
<dbReference type="InterPro" id="IPR036097">
    <property type="entry name" value="HisK_dim/P_sf"/>
</dbReference>
<evidence type="ECO:0000256" key="3">
    <source>
        <dbReference type="ARBA" id="ARBA00022553"/>
    </source>
</evidence>
<evidence type="ECO:0000259" key="7">
    <source>
        <dbReference type="PROSITE" id="PS50109"/>
    </source>
</evidence>
<dbReference type="HOGENOM" id="CLU_000445_114_71_6"/>
<dbReference type="InterPro" id="IPR003661">
    <property type="entry name" value="HisK_dim/P_dom"/>
</dbReference>
<feature type="domain" description="PAS" evidence="8">
    <location>
        <begin position="6"/>
        <end position="77"/>
    </location>
</feature>
<gene>
    <name evidence="10" type="ordered locus">Thivi_1319</name>
</gene>
<sequence length="497" mass="54539">MAKLMNAEVVARLLDESPDALIATDARGRVIYWSDGAESVFGYTRAEALDQSLNALVAPGEGADVGRDILRAVLEQGSASGEFPHRRKDGSLIYVATSGKAIRAADDTLEYLLFAKKDVTRMKVMRDAKLVDARFRDLLEAMPDGIVMVNSSGWIVFSNSQAETLFGYDHGELRGQPIEVLLPERFRAGHVGHRVKYFGQLRTRAMGVGLELYGLRRDGSEFPVEISLSPLETEEGILVSSAIRDMTERKRIERALREQNLELEKANLIKDRFLASMSHELRTPLNAILGFTGTLLMRLPGPINAEQDKQLTTIEASANHLLSLINDLLDLAKIESGKLEIHPQPIACRALIEEVVGTLRPLAAAKSLGFEVAAIPDNLQVYTDRRALSQILINLCNNAIKFTEQGQVSIACVRHREHGQHEVEIAVSDTGIGISQADQAKLFHAFAQLDSSTTRRHEGTGLGLHHSRKLADLIGGRIACHSESGQGSVFTLTLKEG</sequence>
<dbReference type="SMART" id="SM00387">
    <property type="entry name" value="HATPase_c"/>
    <property type="match status" value="1"/>
</dbReference>
<dbReference type="PANTHER" id="PTHR43047">
    <property type="entry name" value="TWO-COMPONENT HISTIDINE PROTEIN KINASE"/>
    <property type="match status" value="1"/>
</dbReference>
<feature type="domain" description="Histidine kinase" evidence="7">
    <location>
        <begin position="276"/>
        <end position="497"/>
    </location>
</feature>
<dbReference type="PROSITE" id="PS50113">
    <property type="entry name" value="PAC"/>
    <property type="match status" value="1"/>
</dbReference>
<dbReference type="AlphaFoldDB" id="I3Y8L5"/>
<dbReference type="EC" id="2.7.13.3" evidence="2"/>